<feature type="compositionally biased region" description="Low complexity" evidence="1">
    <location>
        <begin position="122"/>
        <end position="137"/>
    </location>
</feature>
<reference evidence="2" key="1">
    <citation type="submission" date="2020-05" db="EMBL/GenBank/DDBJ databases">
        <title>WGS assembly of Panicum virgatum.</title>
        <authorList>
            <person name="Lovell J.T."/>
            <person name="Jenkins J."/>
            <person name="Shu S."/>
            <person name="Juenger T.E."/>
            <person name="Schmutz J."/>
        </authorList>
    </citation>
    <scope>NUCLEOTIDE SEQUENCE</scope>
    <source>
        <strain evidence="2">AP13</strain>
    </source>
</reference>
<accession>A0A8T0PTF8</accession>
<organism evidence="2 3">
    <name type="scientific">Panicum virgatum</name>
    <name type="common">Blackwell switchgrass</name>
    <dbReference type="NCBI Taxonomy" id="38727"/>
    <lineage>
        <taxon>Eukaryota</taxon>
        <taxon>Viridiplantae</taxon>
        <taxon>Streptophyta</taxon>
        <taxon>Embryophyta</taxon>
        <taxon>Tracheophyta</taxon>
        <taxon>Spermatophyta</taxon>
        <taxon>Magnoliopsida</taxon>
        <taxon>Liliopsida</taxon>
        <taxon>Poales</taxon>
        <taxon>Poaceae</taxon>
        <taxon>PACMAD clade</taxon>
        <taxon>Panicoideae</taxon>
        <taxon>Panicodae</taxon>
        <taxon>Paniceae</taxon>
        <taxon>Panicinae</taxon>
        <taxon>Panicum</taxon>
        <taxon>Panicum sect. Hiantes</taxon>
    </lineage>
</organism>
<feature type="compositionally biased region" description="Low complexity" evidence="1">
    <location>
        <begin position="202"/>
        <end position="218"/>
    </location>
</feature>
<comment type="caution">
    <text evidence="2">The sequence shown here is derived from an EMBL/GenBank/DDBJ whole genome shotgun (WGS) entry which is preliminary data.</text>
</comment>
<proteinExistence type="predicted"/>
<name>A0A8T0PTF8_PANVG</name>
<feature type="region of interest" description="Disordered" evidence="1">
    <location>
        <begin position="181"/>
        <end position="218"/>
    </location>
</feature>
<gene>
    <name evidence="2" type="ORF">PVAP13_7NG134400</name>
</gene>
<protein>
    <submittedName>
        <fullName evidence="2">Uncharacterized protein</fullName>
    </submittedName>
</protein>
<feature type="region of interest" description="Disordered" evidence="1">
    <location>
        <begin position="48"/>
        <end position="73"/>
    </location>
</feature>
<feature type="region of interest" description="Disordered" evidence="1">
    <location>
        <begin position="1"/>
        <end position="29"/>
    </location>
</feature>
<evidence type="ECO:0000313" key="3">
    <source>
        <dbReference type="Proteomes" id="UP000823388"/>
    </source>
</evidence>
<dbReference type="EMBL" id="CM029050">
    <property type="protein sequence ID" value="KAG2565707.1"/>
    <property type="molecule type" value="Genomic_DNA"/>
</dbReference>
<evidence type="ECO:0000313" key="2">
    <source>
        <dbReference type="EMBL" id="KAG2565707.1"/>
    </source>
</evidence>
<evidence type="ECO:0000256" key="1">
    <source>
        <dbReference type="SAM" id="MobiDB-lite"/>
    </source>
</evidence>
<dbReference type="Proteomes" id="UP000823388">
    <property type="component" value="Chromosome 7N"/>
</dbReference>
<keyword evidence="3" id="KW-1185">Reference proteome</keyword>
<sequence>MSTSSTATSALRGHERAAAGGAGDVDEAAHGRLERRLLDLERDWNAYKTGRSASPRHRRSHSATGTPSSAVTTVAAPDANGLLLPLYRCSSPRTLVSSMQRTSSADSGRAAKIISGAAAGDGDSSPTGPSSVSSVESGYPVAASSSSSCSCPSQCRCVVCSCSYSIGSSCTGAAAPPFSPAAGGTAGGHARKSDEGGGGRQAGLRGSPPPLLSSSWCS</sequence>
<dbReference type="AlphaFoldDB" id="A0A8T0PTF8"/>
<feature type="region of interest" description="Disordered" evidence="1">
    <location>
        <begin position="116"/>
        <end position="137"/>
    </location>
</feature>